<dbReference type="EMBL" id="JACBAZ010000004">
    <property type="protein sequence ID" value="NWK56169.1"/>
    <property type="molecule type" value="Genomic_DNA"/>
</dbReference>
<evidence type="ECO:0000256" key="6">
    <source>
        <dbReference type="SAM" id="Phobius"/>
    </source>
</evidence>
<feature type="transmembrane region" description="Helical" evidence="6">
    <location>
        <begin position="149"/>
        <end position="176"/>
    </location>
</feature>
<reference evidence="8 9" key="1">
    <citation type="submission" date="2020-07" db="EMBL/GenBank/DDBJ databases">
        <title>Roseicoccus Jingziensis gen. nov., sp. nov., isolated from coastal seawater.</title>
        <authorList>
            <person name="Feng X."/>
        </authorList>
    </citation>
    <scope>NUCLEOTIDE SEQUENCE [LARGE SCALE GENOMIC DNA]</scope>
    <source>
        <strain evidence="8 9">N1E253</strain>
    </source>
</reference>
<organism evidence="8 9">
    <name type="scientific">Oceaniferula marina</name>
    <dbReference type="NCBI Taxonomy" id="2748318"/>
    <lineage>
        <taxon>Bacteria</taxon>
        <taxon>Pseudomonadati</taxon>
        <taxon>Verrucomicrobiota</taxon>
        <taxon>Verrucomicrobiia</taxon>
        <taxon>Verrucomicrobiales</taxon>
        <taxon>Verrucomicrobiaceae</taxon>
        <taxon>Oceaniferula</taxon>
    </lineage>
</organism>
<dbReference type="Gene3D" id="3.30.450.20">
    <property type="entry name" value="PAS domain"/>
    <property type="match status" value="2"/>
</dbReference>
<dbReference type="InterPro" id="IPR005105">
    <property type="entry name" value="GlnD_Uridyltrans_N"/>
</dbReference>
<gene>
    <name evidence="8" type="ORF">HW115_11155</name>
</gene>
<dbReference type="SMART" id="SM01049">
    <property type="entry name" value="Cache_2"/>
    <property type="match status" value="1"/>
</dbReference>
<dbReference type="InterPro" id="IPR018821">
    <property type="entry name" value="DUF294_put_nucleoTrafse_sb-bd"/>
</dbReference>
<name>A0A851GG35_9BACT</name>
<dbReference type="NCBIfam" id="TIGR00229">
    <property type="entry name" value="sensory_box"/>
    <property type="match status" value="1"/>
</dbReference>
<evidence type="ECO:0000256" key="1">
    <source>
        <dbReference type="ARBA" id="ARBA00004651"/>
    </source>
</evidence>
<dbReference type="InterPro" id="IPR000014">
    <property type="entry name" value="PAS"/>
</dbReference>
<dbReference type="Pfam" id="PF13426">
    <property type="entry name" value="PAS_9"/>
    <property type="match status" value="1"/>
</dbReference>
<proteinExistence type="predicted"/>
<comment type="subcellular location">
    <subcellularLocation>
        <location evidence="1">Cell membrane</location>
        <topology evidence="1">Multi-pass membrane protein</topology>
    </subcellularLocation>
</comment>
<evidence type="ECO:0000313" key="8">
    <source>
        <dbReference type="EMBL" id="NWK56169.1"/>
    </source>
</evidence>
<keyword evidence="5 6" id="KW-0472">Membrane</keyword>
<keyword evidence="3 6" id="KW-0812">Transmembrane</keyword>
<comment type="caution">
    <text evidence="8">The sequence shown here is derived from an EMBL/GenBank/DDBJ whole genome shotgun (WGS) entry which is preliminary data.</text>
</comment>
<feature type="transmembrane region" description="Helical" evidence="6">
    <location>
        <begin position="340"/>
        <end position="360"/>
    </location>
</feature>
<dbReference type="InterPro" id="IPR033480">
    <property type="entry name" value="sCache_2"/>
</dbReference>
<dbReference type="AlphaFoldDB" id="A0A851GG35"/>
<evidence type="ECO:0000313" key="9">
    <source>
        <dbReference type="Proteomes" id="UP000557872"/>
    </source>
</evidence>
<sequence length="856" mass="98227">MKISSHADRTEKLDGIRALDIHKWIDGYFDAESFGLFLQSGGDSKFNPYNHRKYRHCAEALDDAYKAFEGKYTREQIKAVFERHVKDDYDGIIPLQEDFERGTFTEKYHESNEPDQPEKILSESELSEYFKGKAYRHEAKNNRKLSARFYWRIVWPTAIAGILFASSAFTIIVPVFRNNMMNQKKQMIKELTSTASSVIEFYIEQEEGGEMSREDAQTQAAKEVAELRYGVDRKDYFWITDMHPKMVMHPYRPELVGKDLTNHKDTEDKSGKKLFVEFVDLVKENNEGYLEYQWQWMDDASRAEPKLSYVTGVPEWGWVVGTGVYIHDIEAEISKLSRNLLIADGVIAAILLGLMGNIIFQSRRIELDRKHAEIGLREAKDRYRALVEGSNEGYVLEVEGETIYSNHTLSRLTGYDEGELARMPLWDLLDPNSEINAPVKHHLQQIYQHTAKSAEFEAQIFTKSGEVVDVSISTSRIFFPEKNGHIISFGRITRGAQDTLMAFYHGKGENQDEIKKQIMDSKSSAQVLQSLKNMPKVVKSMSDQGVHPKTLRQTVGEAYDAAIKRFIVLSLEELGGEPQPFAFLSLGSNARHEMTMFSDQDNALVFADVPDRFLSQTRLQFLTLADDICAKLKQGGYPYCPGGIMAANPKWCLSLSEWKQHFTDWIGNASPESILEINVFLDVHCAYGDESLIHELREHIKELTQANQGFFLHYAKNCLGYKAPLNLLGRIRAAKRGGHKTINLKECIRPLETFARIYAVKHHIVEPGTIDRLTQLYELEVIQKDNFREMVYVFDYLWKLRFYNQIETNAELVVNSDELDLDKLTDIEKENLQSVLSRISVFQTELSYDFLGVAAP</sequence>
<dbReference type="Pfam" id="PF10335">
    <property type="entry name" value="DUF294_C"/>
    <property type="match status" value="1"/>
</dbReference>
<feature type="domain" description="PAS" evidence="7">
    <location>
        <begin position="379"/>
        <end position="433"/>
    </location>
</feature>
<dbReference type="Pfam" id="PF03445">
    <property type="entry name" value="DUF294"/>
    <property type="match status" value="1"/>
</dbReference>
<dbReference type="CDD" id="cd05401">
    <property type="entry name" value="NT_GlnE_GlnD_like"/>
    <property type="match status" value="1"/>
</dbReference>
<keyword evidence="9" id="KW-1185">Reference proteome</keyword>
<keyword evidence="2" id="KW-1003">Cell membrane</keyword>
<dbReference type="InterPro" id="IPR035965">
    <property type="entry name" value="PAS-like_dom_sf"/>
</dbReference>
<protein>
    <submittedName>
        <fullName evidence="8">Cache domain-containing protein</fullName>
    </submittedName>
</protein>
<keyword evidence="4 6" id="KW-1133">Transmembrane helix</keyword>
<dbReference type="Proteomes" id="UP000557872">
    <property type="component" value="Unassembled WGS sequence"/>
</dbReference>
<dbReference type="RefSeq" id="WP_178932891.1">
    <property type="nucleotide sequence ID" value="NZ_JACBAZ010000004.1"/>
</dbReference>
<accession>A0A851GG35</accession>
<dbReference type="GO" id="GO:0005886">
    <property type="term" value="C:plasma membrane"/>
    <property type="evidence" value="ECO:0007669"/>
    <property type="project" value="UniProtKB-SubCell"/>
</dbReference>
<evidence type="ECO:0000256" key="2">
    <source>
        <dbReference type="ARBA" id="ARBA00022475"/>
    </source>
</evidence>
<dbReference type="PROSITE" id="PS50112">
    <property type="entry name" value="PAS"/>
    <property type="match status" value="1"/>
</dbReference>
<evidence type="ECO:0000256" key="5">
    <source>
        <dbReference type="ARBA" id="ARBA00023136"/>
    </source>
</evidence>
<dbReference type="GO" id="GO:0008773">
    <property type="term" value="F:[protein-PII] uridylyltransferase activity"/>
    <property type="evidence" value="ECO:0007669"/>
    <property type="project" value="InterPro"/>
</dbReference>
<dbReference type="SMART" id="SM00091">
    <property type="entry name" value="PAS"/>
    <property type="match status" value="1"/>
</dbReference>
<evidence type="ECO:0000256" key="4">
    <source>
        <dbReference type="ARBA" id="ARBA00022989"/>
    </source>
</evidence>
<dbReference type="CDD" id="cd00130">
    <property type="entry name" value="PAS"/>
    <property type="match status" value="1"/>
</dbReference>
<dbReference type="Pfam" id="PF17200">
    <property type="entry name" value="sCache_2"/>
    <property type="match status" value="1"/>
</dbReference>
<evidence type="ECO:0000259" key="7">
    <source>
        <dbReference type="PROSITE" id="PS50112"/>
    </source>
</evidence>
<evidence type="ECO:0000256" key="3">
    <source>
        <dbReference type="ARBA" id="ARBA00022692"/>
    </source>
</evidence>
<dbReference type="SUPFAM" id="SSF55785">
    <property type="entry name" value="PYP-like sensor domain (PAS domain)"/>
    <property type="match status" value="1"/>
</dbReference>